<keyword evidence="2" id="KW-1133">Transmembrane helix</keyword>
<evidence type="ECO:0000256" key="2">
    <source>
        <dbReference type="SAM" id="Phobius"/>
    </source>
</evidence>
<reference evidence="4 5" key="1">
    <citation type="submission" date="2021-04" db="EMBL/GenBank/DDBJ databases">
        <title>Ruania sp. nov., isolated from sandy soil of mangrove forest.</title>
        <authorList>
            <person name="Ge X."/>
            <person name="Huang R."/>
            <person name="Liu W."/>
        </authorList>
    </citation>
    <scope>NUCLEOTIDE SEQUENCE [LARGE SCALE GENOMIC DNA]</scope>
    <source>
        <strain evidence="4 5">N2-46</strain>
    </source>
</reference>
<feature type="domain" description="Peptidase S9 prolyl oligopeptidase catalytic" evidence="3">
    <location>
        <begin position="138"/>
        <end position="203"/>
    </location>
</feature>
<feature type="transmembrane region" description="Helical" evidence="2">
    <location>
        <begin position="335"/>
        <end position="354"/>
    </location>
</feature>
<keyword evidence="2" id="KW-0472">Membrane</keyword>
<sequence length="371" mass="38770">MWRVLRTLLQALGAAVVTSVVLAVVSAQFAPGWRPAAQLAPLSPAPDRLPEPSAEYEVAERETRVHTDDGTRLAARVVLPVGVAGPVAGAVLVQGSGLAGLESLLEEARTLAAAGVAAIVVDKRADGYSMLSRDFDTLAADVALAADLLAAQPGVDPDRIGAIGWSEGGWVVPLAADREPGRFAYLVLVSAPIVTPLEQASWTIGHVTGAAPAPLARIPATMLSAGPEFVDYVDTDIRGTLAEVEVPVYAVWGAADPTVPVRVALDRLRESAASPITARILAGEPHSFGPEVGLWMAGVADWIVRLPASAPAADSVSGAEPESDRGLEQLPRRAWFTHPLVHGVLALAVAALVGRRAWRGPTARRDRPRVP</sequence>
<evidence type="ECO:0000313" key="4">
    <source>
        <dbReference type="EMBL" id="MBZ2199313.1"/>
    </source>
</evidence>
<keyword evidence="2" id="KW-0812">Transmembrane</keyword>
<dbReference type="InterPro" id="IPR002471">
    <property type="entry name" value="Pept_S9_AS"/>
</dbReference>
<dbReference type="InterPro" id="IPR053145">
    <property type="entry name" value="AB_hydrolase_Est10"/>
</dbReference>
<keyword evidence="5" id="KW-1185">Reference proteome</keyword>
<dbReference type="InterPro" id="IPR001375">
    <property type="entry name" value="Peptidase_S9_cat"/>
</dbReference>
<dbReference type="Pfam" id="PF00326">
    <property type="entry name" value="Peptidase_S9"/>
    <property type="match status" value="1"/>
</dbReference>
<evidence type="ECO:0000313" key="5">
    <source>
        <dbReference type="Proteomes" id="UP000826651"/>
    </source>
</evidence>
<evidence type="ECO:0000259" key="3">
    <source>
        <dbReference type="Pfam" id="PF00326"/>
    </source>
</evidence>
<proteinExistence type="predicted"/>
<keyword evidence="1" id="KW-0378">Hydrolase</keyword>
<name>A0ABS7SJ55_9MICO</name>
<dbReference type="Proteomes" id="UP000826651">
    <property type="component" value="Unassembled WGS sequence"/>
</dbReference>
<evidence type="ECO:0000256" key="1">
    <source>
        <dbReference type="ARBA" id="ARBA00022801"/>
    </source>
</evidence>
<dbReference type="InterPro" id="IPR029058">
    <property type="entry name" value="AB_hydrolase_fold"/>
</dbReference>
<dbReference type="RefSeq" id="WP_223411320.1">
    <property type="nucleotide sequence ID" value="NZ_JAGSHT010000026.1"/>
</dbReference>
<organism evidence="4 5">
    <name type="scientific">Occultella gossypii</name>
    <dbReference type="NCBI Taxonomy" id="2800820"/>
    <lineage>
        <taxon>Bacteria</taxon>
        <taxon>Bacillati</taxon>
        <taxon>Actinomycetota</taxon>
        <taxon>Actinomycetes</taxon>
        <taxon>Micrococcales</taxon>
        <taxon>Ruaniaceae</taxon>
        <taxon>Occultella</taxon>
    </lineage>
</organism>
<dbReference type="EMBL" id="JAGSHT010000026">
    <property type="protein sequence ID" value="MBZ2199313.1"/>
    <property type="molecule type" value="Genomic_DNA"/>
</dbReference>
<dbReference type="PANTHER" id="PTHR43265:SF1">
    <property type="entry name" value="ESTERASE ESTD"/>
    <property type="match status" value="1"/>
</dbReference>
<protein>
    <submittedName>
        <fullName evidence="4">Prolyl oligopeptidase family serine peptidase</fullName>
    </submittedName>
</protein>
<comment type="caution">
    <text evidence="4">The sequence shown here is derived from an EMBL/GenBank/DDBJ whole genome shotgun (WGS) entry which is preliminary data.</text>
</comment>
<dbReference type="PROSITE" id="PS00708">
    <property type="entry name" value="PRO_ENDOPEP_SER"/>
    <property type="match status" value="1"/>
</dbReference>
<accession>A0ABS7SJ55</accession>
<dbReference type="SUPFAM" id="SSF53474">
    <property type="entry name" value="alpha/beta-Hydrolases"/>
    <property type="match status" value="1"/>
</dbReference>
<dbReference type="PANTHER" id="PTHR43265">
    <property type="entry name" value="ESTERASE ESTD"/>
    <property type="match status" value="1"/>
</dbReference>
<gene>
    <name evidence="4" type="ORF">KCQ71_24415</name>
</gene>
<dbReference type="Gene3D" id="3.40.50.1820">
    <property type="entry name" value="alpha/beta hydrolase"/>
    <property type="match status" value="1"/>
</dbReference>